<dbReference type="SUPFAM" id="SSF49265">
    <property type="entry name" value="Fibronectin type III"/>
    <property type="match status" value="6"/>
</dbReference>
<dbReference type="CDD" id="cd00063">
    <property type="entry name" value="FN3"/>
    <property type="match status" value="7"/>
</dbReference>
<keyword evidence="5" id="KW-1133">Transmembrane helix</keyword>
<evidence type="ECO:0000313" key="13">
    <source>
        <dbReference type="Proteomes" id="UP000694563"/>
    </source>
</evidence>
<dbReference type="FunFam" id="2.60.40.10:FF:000396">
    <property type="entry name" value="Fibronectin type III domain containing 3B"/>
    <property type="match status" value="1"/>
</dbReference>
<comment type="subcellular location">
    <subcellularLocation>
        <location evidence="1">Membrane</location>
        <topology evidence="1">Single-pass membrane protein</topology>
    </subcellularLocation>
</comment>
<evidence type="ECO:0000256" key="1">
    <source>
        <dbReference type="ARBA" id="ARBA00004167"/>
    </source>
</evidence>
<evidence type="ECO:0000313" key="12">
    <source>
        <dbReference type="Ensembl" id="ENSCUSP00005013535.1"/>
    </source>
</evidence>
<evidence type="ECO:0000259" key="11">
    <source>
        <dbReference type="PROSITE" id="PS50853"/>
    </source>
</evidence>
<evidence type="ECO:0000256" key="5">
    <source>
        <dbReference type="ARBA" id="ARBA00022989"/>
    </source>
</evidence>
<keyword evidence="3" id="KW-0812">Transmembrane</keyword>
<feature type="domain" description="Fibronectin type-III" evidence="11">
    <location>
        <begin position="301"/>
        <end position="393"/>
    </location>
</feature>
<feature type="domain" description="Fibronectin type-III" evidence="11">
    <location>
        <begin position="496"/>
        <end position="591"/>
    </location>
</feature>
<protein>
    <recommendedName>
        <fullName evidence="8">Fibronectin type III domain-containing protein 3B</fullName>
    </recommendedName>
    <alternativeName>
        <fullName evidence="10">Factor for adipocyte differentiation 104</fullName>
    </alternativeName>
    <alternativeName>
        <fullName evidence="9">HCV NS5A-binding protein 37</fullName>
    </alternativeName>
</protein>
<gene>
    <name evidence="12" type="primary">FNDC3B</name>
</gene>
<dbReference type="InterPro" id="IPR013783">
    <property type="entry name" value="Ig-like_fold"/>
</dbReference>
<dbReference type="InterPro" id="IPR050617">
    <property type="entry name" value="E3_ligase_FN3/SPRY"/>
</dbReference>
<dbReference type="Gene3D" id="2.60.40.10">
    <property type="entry name" value="Immunoglobulins"/>
    <property type="match status" value="8"/>
</dbReference>
<evidence type="ECO:0000256" key="2">
    <source>
        <dbReference type="ARBA" id="ARBA00022553"/>
    </source>
</evidence>
<dbReference type="FunFam" id="2.60.40.10:FF:000180">
    <property type="entry name" value="Fibronectin type III domain containing 3A"/>
    <property type="match status" value="1"/>
</dbReference>
<dbReference type="PANTHER" id="PTHR24099:SF19">
    <property type="entry name" value="FIBRONECTIN TYPE III DOMAIN-CONTAINING PROTEIN 3B"/>
    <property type="match status" value="1"/>
</dbReference>
<keyword evidence="13" id="KW-1185">Reference proteome</keyword>
<dbReference type="InterPro" id="IPR036116">
    <property type="entry name" value="FN3_sf"/>
</dbReference>
<feature type="domain" description="Fibronectin type-III" evidence="11">
    <location>
        <begin position="790"/>
        <end position="876"/>
    </location>
</feature>
<organism evidence="12 13">
    <name type="scientific">Catharus ustulatus</name>
    <name type="common">Russet-backed thrush</name>
    <name type="synonym">Hylocichla ustulatus</name>
    <dbReference type="NCBI Taxonomy" id="91951"/>
    <lineage>
        <taxon>Eukaryota</taxon>
        <taxon>Metazoa</taxon>
        <taxon>Chordata</taxon>
        <taxon>Craniata</taxon>
        <taxon>Vertebrata</taxon>
        <taxon>Euteleostomi</taxon>
        <taxon>Archelosauria</taxon>
        <taxon>Archosauria</taxon>
        <taxon>Dinosauria</taxon>
        <taxon>Saurischia</taxon>
        <taxon>Theropoda</taxon>
        <taxon>Coelurosauria</taxon>
        <taxon>Aves</taxon>
        <taxon>Neognathae</taxon>
        <taxon>Neoaves</taxon>
        <taxon>Telluraves</taxon>
        <taxon>Australaves</taxon>
        <taxon>Passeriformes</taxon>
        <taxon>Turdidae</taxon>
        <taxon>Catharus</taxon>
    </lineage>
</organism>
<name>A0A8C3UKX6_CATUS</name>
<keyword evidence="6" id="KW-0472">Membrane</keyword>
<proteinExistence type="inferred from homology"/>
<evidence type="ECO:0000256" key="9">
    <source>
        <dbReference type="ARBA" id="ARBA00077272"/>
    </source>
</evidence>
<feature type="domain" description="Fibronectin type-III" evidence="11">
    <location>
        <begin position="397"/>
        <end position="492"/>
    </location>
</feature>
<dbReference type="Pfam" id="PF00041">
    <property type="entry name" value="fn3"/>
    <property type="match status" value="7"/>
</dbReference>
<dbReference type="Proteomes" id="UP000694563">
    <property type="component" value="Chromosome 10"/>
</dbReference>
<evidence type="ECO:0000256" key="10">
    <source>
        <dbReference type="ARBA" id="ARBA00081717"/>
    </source>
</evidence>
<reference evidence="12" key="3">
    <citation type="submission" date="2025-09" db="UniProtKB">
        <authorList>
            <consortium name="Ensembl"/>
        </authorList>
    </citation>
    <scope>IDENTIFICATION</scope>
</reference>
<feature type="domain" description="Fibronectin type-III" evidence="11">
    <location>
        <begin position="877"/>
        <end position="971"/>
    </location>
</feature>
<evidence type="ECO:0000256" key="8">
    <source>
        <dbReference type="ARBA" id="ARBA00069655"/>
    </source>
</evidence>
<dbReference type="AlphaFoldDB" id="A0A8C3UKX6"/>
<dbReference type="Ensembl" id="ENSCUST00005014077.1">
    <property type="protein sequence ID" value="ENSCUSP00005013535.1"/>
    <property type="gene ID" value="ENSCUSG00005007840.1"/>
</dbReference>
<keyword evidence="2" id="KW-0597">Phosphoprotein</keyword>
<feature type="domain" description="Fibronectin type-III" evidence="11">
    <location>
        <begin position="685"/>
        <end position="778"/>
    </location>
</feature>
<feature type="domain" description="Fibronectin type-III" evidence="11">
    <location>
        <begin position="595"/>
        <end position="684"/>
    </location>
</feature>
<evidence type="ECO:0000256" key="7">
    <source>
        <dbReference type="ARBA" id="ARBA00038207"/>
    </source>
</evidence>
<dbReference type="InterPro" id="IPR003961">
    <property type="entry name" value="FN3_dom"/>
</dbReference>
<evidence type="ECO:0000256" key="4">
    <source>
        <dbReference type="ARBA" id="ARBA00022737"/>
    </source>
</evidence>
<evidence type="ECO:0000256" key="6">
    <source>
        <dbReference type="ARBA" id="ARBA00023136"/>
    </source>
</evidence>
<reference evidence="12" key="2">
    <citation type="submission" date="2025-08" db="UniProtKB">
        <authorList>
            <consortium name="Ensembl"/>
        </authorList>
    </citation>
    <scope>IDENTIFICATION</scope>
</reference>
<dbReference type="PROSITE" id="PS50853">
    <property type="entry name" value="FN3"/>
    <property type="match status" value="8"/>
</dbReference>
<keyword evidence="4" id="KW-0677">Repeat</keyword>
<dbReference type="PRINTS" id="PR00014">
    <property type="entry name" value="FNTYPEIII"/>
</dbReference>
<dbReference type="FunFam" id="2.60.40.10:FF:000210">
    <property type="entry name" value="Fibronectin type III domain containing 3A"/>
    <property type="match status" value="1"/>
</dbReference>
<feature type="domain" description="Fibronectin type-III" evidence="11">
    <location>
        <begin position="199"/>
        <end position="297"/>
    </location>
</feature>
<dbReference type="SMART" id="SM00060">
    <property type="entry name" value="FN3"/>
    <property type="match status" value="7"/>
</dbReference>
<dbReference type="PANTHER" id="PTHR24099">
    <property type="entry name" value="E3 UBIQUITIN-PROTEIN LIGASE TRIM36-RELATED"/>
    <property type="match status" value="1"/>
</dbReference>
<sequence>VSLFPPCLPTPSTKGVFLVQVNPGETFTIRAEDGTLQCIQGPAEVPMMSPNGSIPPIHVPPGYISQVIEDSTGVRRVVVTPQSPECFPPSYPSAISPTHHLPPYLTHHPHFIHNSHTAFYPPVTGPGDMPPQFFPQHHLPPTIYGEQGELGLTFHTCVQQGLGAGGTKSGNEVENSQSFITRMKPPIISLVKGCNHLECKQETNVTNIQARTVLLSWSPPPGLLNADRHNNGLPYTCTYEVALSDKGRDGKYKTIYSATVTLSTFITHLNSVSRVYAMYNSVKGSCSEPVSFTTHGSAPECPFPPKPSHRTKSSLTLQWKAPIDNGSKITSYLLEWDEGKRNSGFRECYFGSQKHCKLTKLCPALGYTFRLAAQNDIGTSGYSQEVVCYTAGNIPQTPSAPRLIRAGVTWISLQWNKVEGCTPEEVISYTLEIQEEDNVSSVVFHPKYTGEEQACTVKNLRRSTQYKFRLFASNVEGKSSPSEVLVCTTSPDRPGPPTRPVIKGPVTSHGFSVKWDPPQDNGGSEILKYLLEISQGSPEANQWEVAYSGSATEYTCTHLKPGTLYKLRACCISTGGHSQCSESLPVRTLSVAPGPCRPPRLLGKPRHREVQLQWGKPVGCPVSEYSVEMTAPEEEVSEVYHGPELECTVSSLLPGASYSFRVRALNDGGYGPYSEATEVTTAAGPPGQCRAPSLSFLSDTRVLVSWESPECSGTDISEYRLEWGEEEESLQLAYSGTETCFEVSDLLAAAHYCCRLQAINQAGAGPYSELVTCRIPASVPDAVSTLCVLEDEHVSSCQPSPSVCLVLSWEEPSNNGAEITSYNIDLGELSIPVGNVTSHVIEGLLPETSYRIRIQAVNEIGAGPFSHFIKAKTRPLPPLPPRLECAAAGPQSLKLKWGDSSSKLHSADDMVYILQIEDRNKRFIPIYRGPSHTYKIQRLTESTCYSFRIQAVNDAGEGPFSEISTFCTTKSVPPAIKAPRVTQLGGNSCEVTWEMVPPMKGDPVGYVLQVLVGRESEYKQVGKWSGFNIINPN</sequence>
<evidence type="ECO:0000256" key="3">
    <source>
        <dbReference type="ARBA" id="ARBA00022692"/>
    </source>
</evidence>
<comment type="similarity">
    <text evidence="7">Belongs to the FNDC3 family.</text>
</comment>
<accession>A0A8C3UKX6</accession>
<reference evidence="12" key="1">
    <citation type="submission" date="2020-10" db="EMBL/GenBank/DDBJ databases">
        <title>Catharus ustulatus (Swainson's thrush) genome, bCatUst1, primary haplotype v2.</title>
        <authorList>
            <person name="Delmore K."/>
            <person name="Vafadar M."/>
            <person name="Formenti G."/>
            <person name="Chow W."/>
            <person name="Pelan S."/>
            <person name="Howe K."/>
            <person name="Rhie A."/>
            <person name="Mountcastle J."/>
            <person name="Haase B."/>
            <person name="Fedrigo O."/>
            <person name="Jarvis E.D."/>
        </authorList>
    </citation>
    <scope>NUCLEOTIDE SEQUENCE [LARGE SCALE GENOMIC DNA]</scope>
</reference>
<dbReference type="GO" id="GO:0016020">
    <property type="term" value="C:membrane"/>
    <property type="evidence" value="ECO:0007669"/>
    <property type="project" value="UniProtKB-SubCell"/>
</dbReference>
<dbReference type="FunFam" id="2.60.40.10:FF:000175">
    <property type="entry name" value="Fibronectin type III domain containing 3A"/>
    <property type="match status" value="1"/>
</dbReference>